<proteinExistence type="predicted"/>
<accession>A0A0D7BU43</accession>
<evidence type="ECO:0000313" key="2">
    <source>
        <dbReference type="EMBL" id="KIY73146.1"/>
    </source>
</evidence>
<dbReference type="OrthoDB" id="2685617at2759"/>
<evidence type="ECO:0000256" key="1">
    <source>
        <dbReference type="SAM" id="MobiDB-lite"/>
    </source>
</evidence>
<dbReference type="AlphaFoldDB" id="A0A0D7BU43"/>
<gene>
    <name evidence="2" type="ORF">CYLTODRAFT_449271</name>
</gene>
<dbReference type="EMBL" id="KN880438">
    <property type="protein sequence ID" value="KIY73146.1"/>
    <property type="molecule type" value="Genomic_DNA"/>
</dbReference>
<name>A0A0D7BU43_9AGAR</name>
<organism evidence="2 3">
    <name type="scientific">Cylindrobasidium torrendii FP15055 ss-10</name>
    <dbReference type="NCBI Taxonomy" id="1314674"/>
    <lineage>
        <taxon>Eukaryota</taxon>
        <taxon>Fungi</taxon>
        <taxon>Dikarya</taxon>
        <taxon>Basidiomycota</taxon>
        <taxon>Agaricomycotina</taxon>
        <taxon>Agaricomycetes</taxon>
        <taxon>Agaricomycetidae</taxon>
        <taxon>Agaricales</taxon>
        <taxon>Marasmiineae</taxon>
        <taxon>Physalacriaceae</taxon>
        <taxon>Cylindrobasidium</taxon>
    </lineage>
</organism>
<protein>
    <submittedName>
        <fullName evidence="2">Uncharacterized protein</fullName>
    </submittedName>
</protein>
<feature type="region of interest" description="Disordered" evidence="1">
    <location>
        <begin position="114"/>
        <end position="174"/>
    </location>
</feature>
<dbReference type="Proteomes" id="UP000054007">
    <property type="component" value="Unassembled WGS sequence"/>
</dbReference>
<keyword evidence="3" id="KW-1185">Reference proteome</keyword>
<sequence>MDEATTKFQETLKYALFSTAPLISAQTHGSGNSSDFCQSCGGDLLDGLSTVRSVRKNGRRLREIQCGTCSYTLQQERQAENVPSYPMSRHQRRRIKQTTPATKPITVRPFPESKLASPLVLPPPIVEPPTKTPIKTQQKKKSTLQGMLERNRKRKDSSPQAPANAGLAMFLSQL</sequence>
<reference evidence="2 3" key="1">
    <citation type="journal article" date="2015" name="Fungal Genet. Biol.">
        <title>Evolution of novel wood decay mechanisms in Agaricales revealed by the genome sequences of Fistulina hepatica and Cylindrobasidium torrendii.</title>
        <authorList>
            <person name="Floudas D."/>
            <person name="Held B.W."/>
            <person name="Riley R."/>
            <person name="Nagy L.G."/>
            <person name="Koehler G."/>
            <person name="Ransdell A.S."/>
            <person name="Younus H."/>
            <person name="Chow J."/>
            <person name="Chiniquy J."/>
            <person name="Lipzen A."/>
            <person name="Tritt A."/>
            <person name="Sun H."/>
            <person name="Haridas S."/>
            <person name="LaButti K."/>
            <person name="Ohm R.A."/>
            <person name="Kues U."/>
            <person name="Blanchette R.A."/>
            <person name="Grigoriev I.V."/>
            <person name="Minto R.E."/>
            <person name="Hibbett D.S."/>
        </authorList>
    </citation>
    <scope>NUCLEOTIDE SEQUENCE [LARGE SCALE GENOMIC DNA]</scope>
    <source>
        <strain evidence="2 3">FP15055 ss-10</strain>
    </source>
</reference>
<evidence type="ECO:0000313" key="3">
    <source>
        <dbReference type="Proteomes" id="UP000054007"/>
    </source>
</evidence>
<feature type="compositionally biased region" description="Pro residues" evidence="1">
    <location>
        <begin position="120"/>
        <end position="131"/>
    </location>
</feature>